<gene>
    <name evidence="3" type="ordered locus">SBI_07027</name>
</gene>
<feature type="region of interest" description="Disordered" evidence="1">
    <location>
        <begin position="49"/>
        <end position="79"/>
    </location>
</feature>
<dbReference type="KEGG" id="sbh:SBI_07027"/>
<organism evidence="3 4">
    <name type="scientific">Streptomyces bingchenggensis (strain BCW-1)</name>
    <dbReference type="NCBI Taxonomy" id="749414"/>
    <lineage>
        <taxon>Bacteria</taxon>
        <taxon>Bacillati</taxon>
        <taxon>Actinomycetota</taxon>
        <taxon>Actinomycetes</taxon>
        <taxon>Kitasatosporales</taxon>
        <taxon>Streptomycetaceae</taxon>
        <taxon>Streptomyces</taxon>
    </lineage>
</organism>
<dbReference type="HOGENOM" id="CLU_2107562_0_0_11"/>
<protein>
    <submittedName>
        <fullName evidence="3">Uncharacterized protein</fullName>
    </submittedName>
</protein>
<evidence type="ECO:0000256" key="1">
    <source>
        <dbReference type="SAM" id="MobiDB-lite"/>
    </source>
</evidence>
<evidence type="ECO:0000256" key="2">
    <source>
        <dbReference type="SAM" id="Phobius"/>
    </source>
</evidence>
<proteinExistence type="predicted"/>
<keyword evidence="2" id="KW-1133">Transmembrane helix</keyword>
<dbReference type="PATRIC" id="fig|749414.3.peg.7228"/>
<dbReference type="AlphaFoldDB" id="D7C3C2"/>
<dbReference type="Proteomes" id="UP000000377">
    <property type="component" value="Chromosome"/>
</dbReference>
<evidence type="ECO:0000313" key="3">
    <source>
        <dbReference type="EMBL" id="ADI10147.1"/>
    </source>
</evidence>
<feature type="transmembrane region" description="Helical" evidence="2">
    <location>
        <begin position="20"/>
        <end position="38"/>
    </location>
</feature>
<evidence type="ECO:0000313" key="4">
    <source>
        <dbReference type="Proteomes" id="UP000000377"/>
    </source>
</evidence>
<reference evidence="3 4" key="1">
    <citation type="journal article" date="2010" name="J. Bacteriol.">
        <title>Genome sequence of the milbemycin-producing bacterium Streptomyces bingchenggensis.</title>
        <authorList>
            <person name="Wang X.J."/>
            <person name="Yan Y.J."/>
            <person name="Zhang B."/>
            <person name="An J."/>
            <person name="Wang J.J."/>
            <person name="Tian J."/>
            <person name="Jiang L."/>
            <person name="Chen Y.H."/>
            <person name="Huang S.X."/>
            <person name="Yin M."/>
            <person name="Zhang J."/>
            <person name="Gao A.L."/>
            <person name="Liu C.X."/>
            <person name="Zhu Z.X."/>
            <person name="Xiang W.S."/>
        </authorList>
    </citation>
    <scope>NUCLEOTIDE SEQUENCE [LARGE SCALE GENOMIC DNA]</scope>
    <source>
        <strain evidence="3 4">BCW-1</strain>
    </source>
</reference>
<dbReference type="EMBL" id="CP002047">
    <property type="protein sequence ID" value="ADI10147.1"/>
    <property type="molecule type" value="Genomic_DNA"/>
</dbReference>
<keyword evidence="4" id="KW-1185">Reference proteome</keyword>
<sequence length="115" mass="12664">MLSDLFAQNDRLLPQFLKGRAVVAALLYLLPVALSLLWRGSCRRGHLRNHPHAVNSARPDVDAVHGQPQRPSTLPPQSALGGLQPLLLFVREDIGPDHVRPVTVRRSEGRAELDG</sequence>
<accession>D7C3C2</accession>
<name>D7C3C2_STRBB</name>
<keyword evidence="2" id="KW-0812">Transmembrane</keyword>
<keyword evidence="2" id="KW-0472">Membrane</keyword>